<sequence length="166" mass="19255">WKKERNGTRGGTKQERHKCTNWYHPLLWVHIDHTAKRHHWSPQVMVSTLRKEHPKLFSHLNKGTMFRWIDKSKRQWSEATLLSVQNGHMLAGSGQSGILSRYPHVQEEIISKLKSLHASGLLINVVISRSIMLAMIQTHVPELFKTFKCSEVDQFFLLVLAVLTIN</sequence>
<organism evidence="1 2">
    <name type="scientific">Paxillus rubicundulus Ve08.2h10</name>
    <dbReference type="NCBI Taxonomy" id="930991"/>
    <lineage>
        <taxon>Eukaryota</taxon>
        <taxon>Fungi</taxon>
        <taxon>Dikarya</taxon>
        <taxon>Basidiomycota</taxon>
        <taxon>Agaricomycotina</taxon>
        <taxon>Agaricomycetes</taxon>
        <taxon>Agaricomycetidae</taxon>
        <taxon>Boletales</taxon>
        <taxon>Paxilineae</taxon>
        <taxon>Paxillaceae</taxon>
        <taxon>Paxillus</taxon>
    </lineage>
</organism>
<keyword evidence="2" id="KW-1185">Reference proteome</keyword>
<dbReference type="AlphaFoldDB" id="A0A0D0DL15"/>
<gene>
    <name evidence="1" type="ORF">PAXRUDRAFT_162658</name>
</gene>
<evidence type="ECO:0000313" key="2">
    <source>
        <dbReference type="Proteomes" id="UP000054538"/>
    </source>
</evidence>
<feature type="non-terminal residue" evidence="1">
    <location>
        <position position="1"/>
    </location>
</feature>
<reference evidence="2" key="2">
    <citation type="submission" date="2015-01" db="EMBL/GenBank/DDBJ databases">
        <title>Evolutionary Origins and Diversification of the Mycorrhizal Mutualists.</title>
        <authorList>
            <consortium name="DOE Joint Genome Institute"/>
            <consortium name="Mycorrhizal Genomics Consortium"/>
            <person name="Kohler A."/>
            <person name="Kuo A."/>
            <person name="Nagy L.G."/>
            <person name="Floudas D."/>
            <person name="Copeland A."/>
            <person name="Barry K.W."/>
            <person name="Cichocki N."/>
            <person name="Veneault-Fourrey C."/>
            <person name="LaButti K."/>
            <person name="Lindquist E.A."/>
            <person name="Lipzen A."/>
            <person name="Lundell T."/>
            <person name="Morin E."/>
            <person name="Murat C."/>
            <person name="Riley R."/>
            <person name="Ohm R."/>
            <person name="Sun H."/>
            <person name="Tunlid A."/>
            <person name="Henrissat B."/>
            <person name="Grigoriev I.V."/>
            <person name="Hibbett D.S."/>
            <person name="Martin F."/>
        </authorList>
    </citation>
    <scope>NUCLEOTIDE SEQUENCE [LARGE SCALE GENOMIC DNA]</scope>
    <source>
        <strain evidence="2">Ve08.2h10</strain>
    </source>
</reference>
<name>A0A0D0DL15_9AGAM</name>
<accession>A0A0D0DL15</accession>
<dbReference type="HOGENOM" id="CLU_1606620_0_0_1"/>
<dbReference type="Proteomes" id="UP000054538">
    <property type="component" value="Unassembled WGS sequence"/>
</dbReference>
<proteinExistence type="predicted"/>
<protein>
    <submittedName>
        <fullName evidence="1">Uncharacterized protein</fullName>
    </submittedName>
</protein>
<evidence type="ECO:0000313" key="1">
    <source>
        <dbReference type="EMBL" id="KIK78935.1"/>
    </source>
</evidence>
<dbReference type="OrthoDB" id="2667260at2759"/>
<dbReference type="InParanoid" id="A0A0D0DL15"/>
<dbReference type="EMBL" id="KN826425">
    <property type="protein sequence ID" value="KIK78935.1"/>
    <property type="molecule type" value="Genomic_DNA"/>
</dbReference>
<reference evidence="1 2" key="1">
    <citation type="submission" date="2014-04" db="EMBL/GenBank/DDBJ databases">
        <authorList>
            <consortium name="DOE Joint Genome Institute"/>
            <person name="Kuo A."/>
            <person name="Kohler A."/>
            <person name="Jargeat P."/>
            <person name="Nagy L.G."/>
            <person name="Floudas D."/>
            <person name="Copeland A."/>
            <person name="Barry K.W."/>
            <person name="Cichocki N."/>
            <person name="Veneault-Fourrey C."/>
            <person name="LaButti K."/>
            <person name="Lindquist E.A."/>
            <person name="Lipzen A."/>
            <person name="Lundell T."/>
            <person name="Morin E."/>
            <person name="Murat C."/>
            <person name="Sun H."/>
            <person name="Tunlid A."/>
            <person name="Henrissat B."/>
            <person name="Grigoriev I.V."/>
            <person name="Hibbett D.S."/>
            <person name="Martin F."/>
            <person name="Nordberg H.P."/>
            <person name="Cantor M.N."/>
            <person name="Hua S.X."/>
        </authorList>
    </citation>
    <scope>NUCLEOTIDE SEQUENCE [LARGE SCALE GENOMIC DNA]</scope>
    <source>
        <strain evidence="1 2">Ve08.2h10</strain>
    </source>
</reference>